<evidence type="ECO:0000313" key="18">
    <source>
        <dbReference type="EMBL" id="CAG8651511.1"/>
    </source>
</evidence>
<dbReference type="PANTHER" id="PTHR23058">
    <property type="entry name" value="PEROXISOMAL MEMBRANE PROTEIN PEX14"/>
    <property type="match status" value="1"/>
</dbReference>
<evidence type="ECO:0000313" key="19">
    <source>
        <dbReference type="Proteomes" id="UP000789508"/>
    </source>
</evidence>
<sequence>MASIREETVNSAVNFLKDPKVQKSTLQARVSFLESKGLTSEEIEEALRRAKGGAPSNATTVAPSQPIQGATPGQNYLLPLLKTPTANELENDKQALSDQFTFTSERLDLVKTDTNIVRRSIEETSLGVKEALESLDTVLKDLKQQEIKRDTDIKSLQEEIKTIHELIPKILEKSKDSQNQALAELQNELKSLKSLIINRRTAQTTSSIGEIAATGSSFSPSNTSFPLTSSFPDEQRVDQTSFDSLGETNGAKSVVEAPSDITS</sequence>
<evidence type="ECO:0000256" key="7">
    <source>
        <dbReference type="ARBA" id="ARBA00023010"/>
    </source>
</evidence>
<dbReference type="Pfam" id="PF04695">
    <property type="entry name" value="Pex14_N"/>
    <property type="match status" value="1"/>
</dbReference>
<evidence type="ECO:0000256" key="15">
    <source>
        <dbReference type="SAM" id="Coils"/>
    </source>
</evidence>
<dbReference type="OrthoDB" id="5549158at2759"/>
<evidence type="ECO:0000256" key="10">
    <source>
        <dbReference type="ARBA" id="ARBA00029502"/>
    </source>
</evidence>
<evidence type="ECO:0000259" key="17">
    <source>
        <dbReference type="Pfam" id="PF04695"/>
    </source>
</evidence>
<comment type="subcellular location">
    <subcellularLocation>
        <location evidence="1">Peroxisome membrane</location>
        <topology evidence="1">Single-pass membrane protein</topology>
    </subcellularLocation>
</comment>
<comment type="subunit">
    <text evidence="13">Interacts with PEX13; forming the PEX13-PEX14 docking complex. Interacts with PEX5 (via WxxxF/Y motifs).</text>
</comment>
<feature type="coiled-coil region" evidence="15">
    <location>
        <begin position="86"/>
        <end position="148"/>
    </location>
</feature>
<feature type="region of interest" description="Disordered" evidence="16">
    <location>
        <begin position="47"/>
        <end position="73"/>
    </location>
</feature>
<proteinExistence type="inferred from homology"/>
<keyword evidence="4" id="KW-0812">Transmembrane</keyword>
<dbReference type="InterPro" id="IPR025655">
    <property type="entry name" value="PEX14"/>
</dbReference>
<keyword evidence="6" id="KW-1133">Transmembrane helix</keyword>
<protein>
    <recommendedName>
        <fullName evidence="10 14">Peroxisomal membrane protein PEX14</fullName>
    </recommendedName>
    <alternativeName>
        <fullName evidence="11 14">Peroxin-14</fullName>
    </alternativeName>
</protein>
<organism evidence="18 19">
    <name type="scientific">Ambispora leptoticha</name>
    <dbReference type="NCBI Taxonomy" id="144679"/>
    <lineage>
        <taxon>Eukaryota</taxon>
        <taxon>Fungi</taxon>
        <taxon>Fungi incertae sedis</taxon>
        <taxon>Mucoromycota</taxon>
        <taxon>Glomeromycotina</taxon>
        <taxon>Glomeromycetes</taxon>
        <taxon>Archaeosporales</taxon>
        <taxon>Ambisporaceae</taxon>
        <taxon>Ambispora</taxon>
    </lineage>
</organism>
<feature type="compositionally biased region" description="Polar residues" evidence="16">
    <location>
        <begin position="212"/>
        <end position="251"/>
    </location>
</feature>
<keyword evidence="8 14" id="KW-0472">Membrane</keyword>
<accession>A0A9N9H404</accession>
<evidence type="ECO:0000256" key="12">
    <source>
        <dbReference type="ARBA" id="ARBA00053920"/>
    </source>
</evidence>
<evidence type="ECO:0000256" key="16">
    <source>
        <dbReference type="SAM" id="MobiDB-lite"/>
    </source>
</evidence>
<evidence type="ECO:0000256" key="11">
    <source>
        <dbReference type="ARBA" id="ARBA00029691"/>
    </source>
</evidence>
<dbReference type="FunFam" id="1.10.10.10:FF:000217">
    <property type="entry name" value="Peroxisomal membrane protein PEX14"/>
    <property type="match status" value="1"/>
</dbReference>
<keyword evidence="7" id="KW-0811">Translocation</keyword>
<keyword evidence="15" id="KW-0175">Coiled coil</keyword>
<evidence type="ECO:0000256" key="13">
    <source>
        <dbReference type="ARBA" id="ARBA00064754"/>
    </source>
</evidence>
<feature type="compositionally biased region" description="Polar residues" evidence="16">
    <location>
        <begin position="56"/>
        <end position="73"/>
    </location>
</feature>
<dbReference type="GO" id="GO:0016560">
    <property type="term" value="P:protein import into peroxisome matrix, docking"/>
    <property type="evidence" value="ECO:0007669"/>
    <property type="project" value="UniProtKB-UniRule"/>
</dbReference>
<dbReference type="InterPro" id="IPR006785">
    <property type="entry name" value="Pex14_N"/>
</dbReference>
<evidence type="ECO:0000256" key="5">
    <source>
        <dbReference type="ARBA" id="ARBA00022927"/>
    </source>
</evidence>
<evidence type="ECO:0000256" key="1">
    <source>
        <dbReference type="ARBA" id="ARBA00004549"/>
    </source>
</evidence>
<name>A0A9N9H404_9GLOM</name>
<evidence type="ECO:0000256" key="9">
    <source>
        <dbReference type="ARBA" id="ARBA00023140"/>
    </source>
</evidence>
<comment type="similarity">
    <text evidence="2 14">Belongs to the peroxin-14 family.</text>
</comment>
<feature type="coiled-coil region" evidence="15">
    <location>
        <begin position="175"/>
        <end position="202"/>
    </location>
</feature>
<evidence type="ECO:0000256" key="2">
    <source>
        <dbReference type="ARBA" id="ARBA00005443"/>
    </source>
</evidence>
<evidence type="ECO:0000256" key="14">
    <source>
        <dbReference type="RuleBase" id="RU367032"/>
    </source>
</evidence>
<feature type="region of interest" description="Disordered" evidence="16">
    <location>
        <begin position="212"/>
        <end position="263"/>
    </location>
</feature>
<dbReference type="InterPro" id="IPR036388">
    <property type="entry name" value="WH-like_DNA-bd_sf"/>
</dbReference>
<keyword evidence="5 14" id="KW-0653">Protein transport</keyword>
<dbReference type="AlphaFoldDB" id="A0A9N9H404"/>
<dbReference type="Gene3D" id="1.10.10.10">
    <property type="entry name" value="Winged helix-like DNA-binding domain superfamily/Winged helix DNA-binding domain"/>
    <property type="match status" value="1"/>
</dbReference>
<keyword evidence="3 14" id="KW-0813">Transport</keyword>
<dbReference type="EMBL" id="CAJVPS010009591">
    <property type="protein sequence ID" value="CAG8651511.1"/>
    <property type="molecule type" value="Genomic_DNA"/>
</dbReference>
<gene>
    <name evidence="18" type="ORF">ALEPTO_LOCUS10028</name>
</gene>
<dbReference type="Proteomes" id="UP000789508">
    <property type="component" value="Unassembled WGS sequence"/>
</dbReference>
<keyword evidence="9 14" id="KW-0576">Peroxisome</keyword>
<feature type="domain" description="Peroxisome membrane anchor protein Pex14p N-terminal" evidence="17">
    <location>
        <begin position="5"/>
        <end position="49"/>
    </location>
</feature>
<dbReference type="PANTHER" id="PTHR23058:SF0">
    <property type="entry name" value="PEROXISOMAL MEMBRANE PROTEIN PEX14"/>
    <property type="match status" value="1"/>
</dbReference>
<evidence type="ECO:0000256" key="8">
    <source>
        <dbReference type="ARBA" id="ARBA00023136"/>
    </source>
</evidence>
<dbReference type="GO" id="GO:0005102">
    <property type="term" value="F:signaling receptor binding"/>
    <property type="evidence" value="ECO:0007669"/>
    <property type="project" value="TreeGrafter"/>
</dbReference>
<keyword evidence="19" id="KW-1185">Reference proteome</keyword>
<comment type="function">
    <text evidence="12 14">Component of the PEX13-PEX14 docking complex, a translocon channel that specifically mediates the import of peroxisomal cargo proteins bound to PEX5 receptor. The PEX13-PEX14 docking complex forms a large import pore which can be opened to a diameter of about 9 nm. Mechanistically, PEX5 receptor along with cargo proteins associates with the PEX14 subunit of the PEX13-PEX14 docking complex in the cytosol, leading to the insertion of the receptor into the organelle membrane with the concomitant translocation of the cargo into the peroxisome matrix.</text>
</comment>
<evidence type="ECO:0000256" key="4">
    <source>
        <dbReference type="ARBA" id="ARBA00022692"/>
    </source>
</evidence>
<evidence type="ECO:0000256" key="6">
    <source>
        <dbReference type="ARBA" id="ARBA00022989"/>
    </source>
</evidence>
<reference evidence="18" key="1">
    <citation type="submission" date="2021-06" db="EMBL/GenBank/DDBJ databases">
        <authorList>
            <person name="Kallberg Y."/>
            <person name="Tangrot J."/>
            <person name="Rosling A."/>
        </authorList>
    </citation>
    <scope>NUCLEOTIDE SEQUENCE</scope>
    <source>
        <strain evidence="18">FL130A</strain>
    </source>
</reference>
<comment type="caution">
    <text evidence="18">The sequence shown here is derived from an EMBL/GenBank/DDBJ whole genome shotgun (WGS) entry which is preliminary data.</text>
</comment>
<dbReference type="GO" id="GO:1990429">
    <property type="term" value="C:peroxisomal importomer complex"/>
    <property type="evidence" value="ECO:0007669"/>
    <property type="project" value="TreeGrafter"/>
</dbReference>
<evidence type="ECO:0000256" key="3">
    <source>
        <dbReference type="ARBA" id="ARBA00022448"/>
    </source>
</evidence>
<dbReference type="GO" id="GO:0005778">
    <property type="term" value="C:peroxisomal membrane"/>
    <property type="evidence" value="ECO:0007669"/>
    <property type="project" value="UniProtKB-SubCell"/>
</dbReference>